<organism evidence="5 6">
    <name type="scientific">Sellimonas caecigallum</name>
    <dbReference type="NCBI Taxonomy" id="2592333"/>
    <lineage>
        <taxon>Bacteria</taxon>
        <taxon>Bacillati</taxon>
        <taxon>Bacillota</taxon>
        <taxon>Clostridia</taxon>
        <taxon>Lachnospirales</taxon>
        <taxon>Lachnospiraceae</taxon>
        <taxon>Sellimonas</taxon>
    </lineage>
</organism>
<dbReference type="PANTHER" id="PTHR43537:SF24">
    <property type="entry name" value="GLUCONATE OPERON TRANSCRIPTIONAL REPRESSOR"/>
    <property type="match status" value="1"/>
</dbReference>
<dbReference type="EMBL" id="VIRV01000009">
    <property type="protein sequence ID" value="MBY0758989.1"/>
    <property type="molecule type" value="Genomic_DNA"/>
</dbReference>
<dbReference type="InterPro" id="IPR000524">
    <property type="entry name" value="Tscrpt_reg_HTH_GntR"/>
</dbReference>
<dbReference type="Pfam" id="PF07729">
    <property type="entry name" value="FCD"/>
    <property type="match status" value="1"/>
</dbReference>
<feature type="domain" description="HTH gntR-type" evidence="4">
    <location>
        <begin position="9"/>
        <end position="76"/>
    </location>
</feature>
<evidence type="ECO:0000313" key="6">
    <source>
        <dbReference type="Proteomes" id="UP000779049"/>
    </source>
</evidence>
<evidence type="ECO:0000313" key="5">
    <source>
        <dbReference type="EMBL" id="MBY0758989.1"/>
    </source>
</evidence>
<keyword evidence="2" id="KW-0238">DNA-binding</keyword>
<reference evidence="5 6" key="1">
    <citation type="journal article" date="2020" name="New Microbes New Infect">
        <title>Sellimonas caecigallum sp. nov., description and genome sequence of a new member of the Sellimonas genus isolated from the cecum of feral chicken.</title>
        <authorList>
            <person name="Wongkuna S."/>
            <person name="Ghimire S."/>
            <person name="Antony L."/>
            <person name="Chankhamhaengdecha S."/>
            <person name="Janvilisri T."/>
            <person name="Scaria J."/>
        </authorList>
    </citation>
    <scope>NUCLEOTIDE SEQUENCE [LARGE SCALE GENOMIC DNA]</scope>
    <source>
        <strain evidence="5 6">SW451</strain>
    </source>
</reference>
<keyword evidence="6" id="KW-1185">Reference proteome</keyword>
<keyword evidence="1" id="KW-0805">Transcription regulation</keyword>
<evidence type="ECO:0000256" key="2">
    <source>
        <dbReference type="ARBA" id="ARBA00023125"/>
    </source>
</evidence>
<proteinExistence type="predicted"/>
<dbReference type="Gene3D" id="1.20.120.530">
    <property type="entry name" value="GntR ligand-binding domain-like"/>
    <property type="match status" value="1"/>
</dbReference>
<evidence type="ECO:0000256" key="3">
    <source>
        <dbReference type="ARBA" id="ARBA00023163"/>
    </source>
</evidence>
<dbReference type="SUPFAM" id="SSF46785">
    <property type="entry name" value="Winged helix' DNA-binding domain"/>
    <property type="match status" value="1"/>
</dbReference>
<accession>A0ABS7L7H1</accession>
<protein>
    <submittedName>
        <fullName evidence="5">GntR family transcriptional regulator</fullName>
    </submittedName>
</protein>
<dbReference type="SUPFAM" id="SSF48008">
    <property type="entry name" value="GntR ligand-binding domain-like"/>
    <property type="match status" value="1"/>
</dbReference>
<comment type="caution">
    <text evidence="5">The sequence shown here is derived from an EMBL/GenBank/DDBJ whole genome shotgun (WGS) entry which is preliminary data.</text>
</comment>
<sequence>MVKAAVSRKTLREQVAEILRKKILNGEIKPGERIIEADVAKAFQISRGPVREALRQIEEEGLVTYESHKGCIVKTMSYEDMQEAYLIRSTLETLAAKMCSGNLPSDLEERMERNLEKMGEAAEKRDLYQIVELDEEFHSCVVMSSQSEKLYKVWKSLESGNTSAYFTMETESLVPFDVLKANHQRILEAFRTKSVEEICREIENHYMIVPKVLFEEMQKKKNL</sequence>
<dbReference type="RefSeq" id="WP_087201438.1">
    <property type="nucleotide sequence ID" value="NZ_CP173660.1"/>
</dbReference>
<dbReference type="SMART" id="SM00895">
    <property type="entry name" value="FCD"/>
    <property type="match status" value="1"/>
</dbReference>
<dbReference type="Pfam" id="PF00392">
    <property type="entry name" value="GntR"/>
    <property type="match status" value="1"/>
</dbReference>
<dbReference type="InterPro" id="IPR036388">
    <property type="entry name" value="WH-like_DNA-bd_sf"/>
</dbReference>
<dbReference type="PANTHER" id="PTHR43537">
    <property type="entry name" value="TRANSCRIPTIONAL REGULATOR, GNTR FAMILY"/>
    <property type="match status" value="1"/>
</dbReference>
<evidence type="ECO:0000259" key="4">
    <source>
        <dbReference type="PROSITE" id="PS50949"/>
    </source>
</evidence>
<dbReference type="InterPro" id="IPR008920">
    <property type="entry name" value="TF_FadR/GntR_C"/>
</dbReference>
<dbReference type="InterPro" id="IPR036390">
    <property type="entry name" value="WH_DNA-bd_sf"/>
</dbReference>
<keyword evidence="3" id="KW-0804">Transcription</keyword>
<name>A0ABS7L7H1_9FIRM</name>
<dbReference type="SMART" id="SM00345">
    <property type="entry name" value="HTH_GNTR"/>
    <property type="match status" value="1"/>
</dbReference>
<gene>
    <name evidence="5" type="ORF">FLB61_07805</name>
</gene>
<dbReference type="Gene3D" id="1.10.10.10">
    <property type="entry name" value="Winged helix-like DNA-binding domain superfamily/Winged helix DNA-binding domain"/>
    <property type="match status" value="1"/>
</dbReference>
<dbReference type="Proteomes" id="UP000779049">
    <property type="component" value="Unassembled WGS sequence"/>
</dbReference>
<dbReference type="CDD" id="cd07377">
    <property type="entry name" value="WHTH_GntR"/>
    <property type="match status" value="1"/>
</dbReference>
<dbReference type="InterPro" id="IPR011711">
    <property type="entry name" value="GntR_C"/>
</dbReference>
<dbReference type="PROSITE" id="PS50949">
    <property type="entry name" value="HTH_GNTR"/>
    <property type="match status" value="1"/>
</dbReference>
<evidence type="ECO:0000256" key="1">
    <source>
        <dbReference type="ARBA" id="ARBA00023015"/>
    </source>
</evidence>